<dbReference type="EMBL" id="LN907827">
    <property type="protein sequence ID" value="CUU23158.1"/>
    <property type="molecule type" value="Genomic_DNA"/>
</dbReference>
<keyword evidence="3" id="KW-1185">Reference proteome</keyword>
<accession>A0A0U5L2Z7</accession>
<gene>
    <name evidence="2" type="ORF">EM595_0922</name>
</gene>
<sequence length="72" mass="7992">MTLRAAPPPHPLRKGADGMVNMGWHNTDNHLQRLPLNVHLARLRSNGKKISTSPGSSLATITYRARIYFLAC</sequence>
<dbReference type="STRING" id="1619313.EM595_0922"/>
<reference evidence="3" key="1">
    <citation type="submission" date="2015-11" db="EMBL/GenBank/DDBJ databases">
        <authorList>
            <person name="Blom J."/>
        </authorList>
    </citation>
    <scope>NUCLEOTIDE SEQUENCE [LARGE SCALE GENOMIC DNA]</scope>
</reference>
<organism evidence="2 3">
    <name type="scientific">Duffyella gerundensis</name>
    <dbReference type="NCBI Taxonomy" id="1619313"/>
    <lineage>
        <taxon>Bacteria</taxon>
        <taxon>Pseudomonadati</taxon>
        <taxon>Pseudomonadota</taxon>
        <taxon>Gammaproteobacteria</taxon>
        <taxon>Enterobacterales</taxon>
        <taxon>Erwiniaceae</taxon>
        <taxon>Duffyella</taxon>
    </lineage>
</organism>
<feature type="compositionally biased region" description="Pro residues" evidence="1">
    <location>
        <begin position="1"/>
        <end position="10"/>
    </location>
</feature>
<evidence type="ECO:0000313" key="3">
    <source>
        <dbReference type="Proteomes" id="UP000059419"/>
    </source>
</evidence>
<evidence type="ECO:0000256" key="1">
    <source>
        <dbReference type="SAM" id="MobiDB-lite"/>
    </source>
</evidence>
<feature type="region of interest" description="Disordered" evidence="1">
    <location>
        <begin position="1"/>
        <end position="21"/>
    </location>
</feature>
<dbReference type="KEGG" id="ege:EM595_0922"/>
<dbReference type="AlphaFoldDB" id="A0A0U5L2Z7"/>
<dbReference type="Proteomes" id="UP000059419">
    <property type="component" value="Chromosome 1"/>
</dbReference>
<proteinExistence type="predicted"/>
<dbReference type="PATRIC" id="fig|1619313.3.peg.962"/>
<protein>
    <submittedName>
        <fullName evidence="2">Uncharacterized protein</fullName>
    </submittedName>
</protein>
<name>A0A0U5L2Z7_9GAMM</name>
<evidence type="ECO:0000313" key="2">
    <source>
        <dbReference type="EMBL" id="CUU23158.1"/>
    </source>
</evidence>